<dbReference type="SUPFAM" id="SSF52540">
    <property type="entry name" value="P-loop containing nucleoside triphosphate hydrolases"/>
    <property type="match status" value="1"/>
</dbReference>
<sequence length="267" mass="28715">MTVTAVMNLKGGTGKTTVVNGLAHAAAERGEDVLIGDVDPQGNTTRHLTGYNAKNLPPTGTIADVLDRQVDRELEDVVLPAKTRDGIYVAPSGFEEMQAVQDALLGKTGSEIAVRKAFKNAAQRGRVLFDCRPAVDLITRGAMLASDNAVIVTQPEFDSIEGMMSVLKAIDDLLQYTDYHLPVAGVVINQVDGRRNDHAENIDYIRKYCDSAQIPVLGDPIPDIADVSRATNAGIGLSQHPKPTARIRFLAENFGRILDGLDVKGGR</sequence>
<dbReference type="PANTHER" id="PTHR13696">
    <property type="entry name" value="P-LOOP CONTAINING NUCLEOSIDE TRIPHOSPHATE HYDROLASE"/>
    <property type="match status" value="1"/>
</dbReference>
<dbReference type="InterPro" id="IPR050678">
    <property type="entry name" value="DNA_Partitioning_ATPase"/>
</dbReference>
<organism evidence="2 3">
    <name type="scientific">Nocardia rhamnosiphila</name>
    <dbReference type="NCBI Taxonomy" id="426716"/>
    <lineage>
        <taxon>Bacteria</taxon>
        <taxon>Bacillati</taxon>
        <taxon>Actinomycetota</taxon>
        <taxon>Actinomycetes</taxon>
        <taxon>Mycobacteriales</taxon>
        <taxon>Nocardiaceae</taxon>
        <taxon>Nocardia</taxon>
    </lineage>
</organism>
<accession>A0ABV2X107</accession>
<dbReference type="RefSeq" id="WP_356959877.1">
    <property type="nucleotide sequence ID" value="NZ_JBEYBD010000037.1"/>
</dbReference>
<gene>
    <name evidence="2" type="ORF">ABZ510_33725</name>
</gene>
<dbReference type="PANTHER" id="PTHR13696:SF99">
    <property type="entry name" value="COBYRINIC ACID AC-DIAMIDE SYNTHASE"/>
    <property type="match status" value="1"/>
</dbReference>
<name>A0ABV2X107_9NOCA</name>
<dbReference type="Gene3D" id="3.40.50.300">
    <property type="entry name" value="P-loop containing nucleotide triphosphate hydrolases"/>
    <property type="match status" value="1"/>
</dbReference>
<dbReference type="CDD" id="cd02042">
    <property type="entry name" value="ParAB_family"/>
    <property type="match status" value="1"/>
</dbReference>
<evidence type="ECO:0000259" key="1">
    <source>
        <dbReference type="Pfam" id="PF13614"/>
    </source>
</evidence>
<evidence type="ECO:0000313" key="2">
    <source>
        <dbReference type="EMBL" id="MEU1956798.1"/>
    </source>
</evidence>
<evidence type="ECO:0000313" key="3">
    <source>
        <dbReference type="Proteomes" id="UP001550628"/>
    </source>
</evidence>
<proteinExistence type="predicted"/>
<protein>
    <submittedName>
        <fullName evidence="2">ParA family protein</fullName>
    </submittedName>
</protein>
<comment type="caution">
    <text evidence="2">The sequence shown here is derived from an EMBL/GenBank/DDBJ whole genome shotgun (WGS) entry which is preliminary data.</text>
</comment>
<dbReference type="Pfam" id="PF13614">
    <property type="entry name" value="AAA_31"/>
    <property type="match status" value="1"/>
</dbReference>
<dbReference type="InterPro" id="IPR025669">
    <property type="entry name" value="AAA_dom"/>
</dbReference>
<dbReference type="Proteomes" id="UP001550628">
    <property type="component" value="Unassembled WGS sequence"/>
</dbReference>
<feature type="domain" description="AAA" evidence="1">
    <location>
        <begin position="1"/>
        <end position="178"/>
    </location>
</feature>
<dbReference type="EMBL" id="JBEYBF010000045">
    <property type="protein sequence ID" value="MEU1956798.1"/>
    <property type="molecule type" value="Genomic_DNA"/>
</dbReference>
<reference evidence="2 3" key="1">
    <citation type="submission" date="2024-06" db="EMBL/GenBank/DDBJ databases">
        <title>The Natural Products Discovery Center: Release of the First 8490 Sequenced Strains for Exploring Actinobacteria Biosynthetic Diversity.</title>
        <authorList>
            <person name="Kalkreuter E."/>
            <person name="Kautsar S.A."/>
            <person name="Yang D."/>
            <person name="Bader C.D."/>
            <person name="Teijaro C.N."/>
            <person name="Fluegel L."/>
            <person name="Davis C.M."/>
            <person name="Simpson J.R."/>
            <person name="Lauterbach L."/>
            <person name="Steele A.D."/>
            <person name="Gui C."/>
            <person name="Meng S."/>
            <person name="Li G."/>
            <person name="Viehrig K."/>
            <person name="Ye F."/>
            <person name="Su P."/>
            <person name="Kiefer A.F."/>
            <person name="Nichols A."/>
            <person name="Cepeda A.J."/>
            <person name="Yan W."/>
            <person name="Fan B."/>
            <person name="Jiang Y."/>
            <person name="Adhikari A."/>
            <person name="Zheng C.-J."/>
            <person name="Schuster L."/>
            <person name="Cowan T.M."/>
            <person name="Smanski M.J."/>
            <person name="Chevrette M.G."/>
            <person name="De Carvalho L.P.S."/>
            <person name="Shen B."/>
        </authorList>
    </citation>
    <scope>NUCLEOTIDE SEQUENCE [LARGE SCALE GENOMIC DNA]</scope>
    <source>
        <strain evidence="2 3">NPDC019708</strain>
    </source>
</reference>
<keyword evidence="3" id="KW-1185">Reference proteome</keyword>
<dbReference type="InterPro" id="IPR027417">
    <property type="entry name" value="P-loop_NTPase"/>
</dbReference>